<dbReference type="Pfam" id="PF03190">
    <property type="entry name" value="Thioredox_DsbH"/>
    <property type="match status" value="1"/>
</dbReference>
<dbReference type="Gene3D" id="1.50.10.10">
    <property type="match status" value="1"/>
</dbReference>
<name>A0A291QSA2_9BACT</name>
<dbReference type="PIRSF" id="PIRSF006402">
    <property type="entry name" value="UCP006402_thioredoxin"/>
    <property type="match status" value="1"/>
</dbReference>
<dbReference type="EMBL" id="CP023777">
    <property type="protein sequence ID" value="ATL46840.1"/>
    <property type="molecule type" value="Genomic_DNA"/>
</dbReference>
<dbReference type="SUPFAM" id="SSF52833">
    <property type="entry name" value="Thioredoxin-like"/>
    <property type="match status" value="1"/>
</dbReference>
<dbReference type="RefSeq" id="WP_098193226.1">
    <property type="nucleotide sequence ID" value="NZ_CP023777.1"/>
</dbReference>
<dbReference type="CDD" id="cd02955">
    <property type="entry name" value="SSP411"/>
    <property type="match status" value="1"/>
</dbReference>
<evidence type="ECO:0000313" key="3">
    <source>
        <dbReference type="Proteomes" id="UP000220133"/>
    </source>
</evidence>
<feature type="domain" description="Spermatogenesis-associated protein 20-like TRX" evidence="1">
    <location>
        <begin position="6"/>
        <end position="166"/>
    </location>
</feature>
<dbReference type="SUPFAM" id="SSF48208">
    <property type="entry name" value="Six-hairpin glycosidases"/>
    <property type="match status" value="1"/>
</dbReference>
<gene>
    <name evidence="2" type="ORF">COR50_06405</name>
</gene>
<sequence length="688" mass="78457">MREYSNHLIHETSPYLLQHAHNPVEWYPWGEAALERAKQENKPILVSIGYAACHWCHVMERESFEDEATARIMNEHFINIKIDREERPDLDHIYMDAVQAMSGSGGWPLNVFLLPDKKPFYGGTYFPPVKAYKRPSWQEVLLAINDAFHNRRTDIEQQAATLVEHLAQSNQFGMQAQPKLDLKLPLEELFTKSQLDTIAQNILAQSDNTWGGFGKAPKFPGTFNIQYLLKYYHVYGDEAALKQALLSLDKMLQGGIYDQLGGGFARYSTDEQWLAPHFEKMLYDNALLVDVLCDAYQMTGNQVYADTVAHTLQFVQREMTSLEGLFYAALDADSEGVEGKFYTWQKAEVEAVLGDAAGIFCEYYGVTEGGNWEETNILWVQEPLEAFAKSRALDPETTANSLAESRAKMLKAREERVRPGLDDKAILSWNALMIHAYCKAYASLGIDAYRQAAITAADAIWAYFKQGGEEGMLLYHTFKNGQAKYPAFLDDYAYFVRSLIALQEVTGSLEYLNKATQLTEHINRLFVDEQGIYYYYTAERQEDVIVRKKEIYDGATPSGNAIMAQNLLYLSIVFDNKQYRDQAIGMISRLSQTITRYPTSFGIWANLMLQLLDGTREIAVVGKDYKLRMQEAHQYFIPFKVLIGADSDQKSIPLLEGREVPGDTLVYLCKDYHCIKPVHYIKEIINLI</sequence>
<dbReference type="GO" id="GO:0005975">
    <property type="term" value="P:carbohydrate metabolic process"/>
    <property type="evidence" value="ECO:0007669"/>
    <property type="project" value="InterPro"/>
</dbReference>
<dbReference type="InterPro" id="IPR008928">
    <property type="entry name" value="6-hairpin_glycosidase_sf"/>
</dbReference>
<evidence type="ECO:0000259" key="1">
    <source>
        <dbReference type="Pfam" id="PF03190"/>
    </source>
</evidence>
<dbReference type="Gene3D" id="3.40.30.10">
    <property type="entry name" value="Glutaredoxin"/>
    <property type="match status" value="1"/>
</dbReference>
<dbReference type="PANTHER" id="PTHR42899">
    <property type="entry name" value="SPERMATOGENESIS-ASSOCIATED PROTEIN 20"/>
    <property type="match status" value="1"/>
</dbReference>
<reference evidence="2 3" key="1">
    <citation type="submission" date="2017-10" db="EMBL/GenBank/DDBJ databases">
        <title>Paenichitinophaga pekingensis gen. nov., sp. nov., isolated from activated sludge.</title>
        <authorList>
            <person name="Jin D."/>
            <person name="Kong X."/>
            <person name="Deng Y."/>
            <person name="Bai Z."/>
        </authorList>
    </citation>
    <scope>NUCLEOTIDE SEQUENCE [LARGE SCALE GENOMIC DNA]</scope>
    <source>
        <strain evidence="2 3">13</strain>
    </source>
</reference>
<dbReference type="InterPro" id="IPR024705">
    <property type="entry name" value="Ssp411"/>
</dbReference>
<dbReference type="Proteomes" id="UP000220133">
    <property type="component" value="Chromosome"/>
</dbReference>
<organism evidence="2 3">
    <name type="scientific">Chitinophaga caeni</name>
    <dbReference type="NCBI Taxonomy" id="2029983"/>
    <lineage>
        <taxon>Bacteria</taxon>
        <taxon>Pseudomonadati</taxon>
        <taxon>Bacteroidota</taxon>
        <taxon>Chitinophagia</taxon>
        <taxon>Chitinophagales</taxon>
        <taxon>Chitinophagaceae</taxon>
        <taxon>Chitinophaga</taxon>
    </lineage>
</organism>
<dbReference type="KEGG" id="cbae:COR50_06405"/>
<proteinExistence type="predicted"/>
<dbReference type="AlphaFoldDB" id="A0A291QSA2"/>
<dbReference type="Gene3D" id="1.50.10.20">
    <property type="match status" value="1"/>
</dbReference>
<accession>A0A291QSA2</accession>
<protein>
    <submittedName>
        <fullName evidence="2">Thioredoxin domain-containing protein</fullName>
    </submittedName>
</protein>
<dbReference type="InterPro" id="IPR036249">
    <property type="entry name" value="Thioredoxin-like_sf"/>
</dbReference>
<keyword evidence="3" id="KW-1185">Reference proteome</keyword>
<evidence type="ECO:0000313" key="2">
    <source>
        <dbReference type="EMBL" id="ATL46840.1"/>
    </source>
</evidence>
<dbReference type="PANTHER" id="PTHR42899:SF1">
    <property type="entry name" value="SPERMATOGENESIS-ASSOCIATED PROTEIN 20"/>
    <property type="match status" value="1"/>
</dbReference>
<dbReference type="OrthoDB" id="9762614at2"/>
<dbReference type="InterPro" id="IPR012341">
    <property type="entry name" value="6hp_glycosidase-like_sf"/>
</dbReference>
<dbReference type="InterPro" id="IPR004879">
    <property type="entry name" value="Ssp411-like_TRX"/>
</dbReference>